<evidence type="ECO:0000313" key="4">
    <source>
        <dbReference type="Proteomes" id="UP000014760"/>
    </source>
</evidence>
<dbReference type="Pfam" id="PF01063">
    <property type="entry name" value="Aminotran_4"/>
    <property type="match status" value="1"/>
</dbReference>
<reference evidence="4" key="1">
    <citation type="submission" date="2012-12" db="EMBL/GenBank/DDBJ databases">
        <authorList>
            <person name="Hellsten U."/>
            <person name="Grimwood J."/>
            <person name="Chapman J.A."/>
            <person name="Shapiro H."/>
            <person name="Aerts A."/>
            <person name="Otillar R.P."/>
            <person name="Terry A.Y."/>
            <person name="Boore J.L."/>
            <person name="Simakov O."/>
            <person name="Marletaz F."/>
            <person name="Cho S.-J."/>
            <person name="Edsinger-Gonzales E."/>
            <person name="Havlak P."/>
            <person name="Kuo D.-H."/>
            <person name="Larsson T."/>
            <person name="Lv J."/>
            <person name="Arendt D."/>
            <person name="Savage R."/>
            <person name="Osoegawa K."/>
            <person name="de Jong P."/>
            <person name="Lindberg D.R."/>
            <person name="Seaver E.C."/>
            <person name="Weisblat D.A."/>
            <person name="Putnam N.H."/>
            <person name="Grigoriev I.V."/>
            <person name="Rokhsar D.S."/>
        </authorList>
    </citation>
    <scope>NUCLEOTIDE SEQUENCE</scope>
    <source>
        <strain evidence="4">I ESC-2004</strain>
    </source>
</reference>
<accession>R7UL55</accession>
<dbReference type="InterPro" id="IPR001544">
    <property type="entry name" value="Aminotrans_IV"/>
</dbReference>
<protein>
    <recommendedName>
        <fullName evidence="5">Aminodeoxychorismate lyase</fullName>
    </recommendedName>
</protein>
<dbReference type="EMBL" id="KB308123">
    <property type="protein sequence ID" value="ELT98245.1"/>
    <property type="molecule type" value="Genomic_DNA"/>
</dbReference>
<evidence type="ECO:0000313" key="2">
    <source>
        <dbReference type="EMBL" id="ELU07274.1"/>
    </source>
</evidence>
<dbReference type="Proteomes" id="UP000014760">
    <property type="component" value="Unassembled WGS sequence"/>
</dbReference>
<dbReference type="EnsemblMetazoa" id="CapteT119383">
    <property type="protein sequence ID" value="CapteP119383"/>
    <property type="gene ID" value="CapteG119383"/>
</dbReference>
<dbReference type="InterPro" id="IPR036038">
    <property type="entry name" value="Aminotransferase-like"/>
</dbReference>
<organism evidence="2">
    <name type="scientific">Capitella teleta</name>
    <name type="common">Polychaete worm</name>
    <dbReference type="NCBI Taxonomy" id="283909"/>
    <lineage>
        <taxon>Eukaryota</taxon>
        <taxon>Metazoa</taxon>
        <taxon>Spiralia</taxon>
        <taxon>Lophotrochozoa</taxon>
        <taxon>Annelida</taxon>
        <taxon>Polychaeta</taxon>
        <taxon>Sedentaria</taxon>
        <taxon>Scolecida</taxon>
        <taxon>Capitellidae</taxon>
        <taxon>Capitella</taxon>
    </lineage>
</organism>
<feature type="non-terminal residue" evidence="2">
    <location>
        <position position="98"/>
    </location>
</feature>
<dbReference type="HOGENOM" id="CLU_2151191_0_0_1"/>
<name>R7UL55_CAPTE</name>
<reference evidence="3" key="3">
    <citation type="submission" date="2015-06" db="UniProtKB">
        <authorList>
            <consortium name="EnsemblMetazoa"/>
        </authorList>
    </citation>
    <scope>IDENTIFICATION</scope>
</reference>
<dbReference type="EnsemblMetazoa" id="CapteT113714">
    <property type="protein sequence ID" value="CapteP113714"/>
    <property type="gene ID" value="CapteG113714"/>
</dbReference>
<dbReference type="GO" id="GO:0003824">
    <property type="term" value="F:catalytic activity"/>
    <property type="evidence" value="ECO:0007669"/>
    <property type="project" value="InterPro"/>
</dbReference>
<proteinExistence type="predicted"/>
<evidence type="ECO:0008006" key="5">
    <source>
        <dbReference type="Google" id="ProtNLM"/>
    </source>
</evidence>
<dbReference type="Gene3D" id="3.30.470.10">
    <property type="match status" value="1"/>
</dbReference>
<reference evidence="2 4" key="2">
    <citation type="journal article" date="2013" name="Nature">
        <title>Insights into bilaterian evolution from three spiralian genomes.</title>
        <authorList>
            <person name="Simakov O."/>
            <person name="Marletaz F."/>
            <person name="Cho S.J."/>
            <person name="Edsinger-Gonzales E."/>
            <person name="Havlak P."/>
            <person name="Hellsten U."/>
            <person name="Kuo D.H."/>
            <person name="Larsson T."/>
            <person name="Lv J."/>
            <person name="Arendt D."/>
            <person name="Savage R."/>
            <person name="Osoegawa K."/>
            <person name="de Jong P."/>
            <person name="Grimwood J."/>
            <person name="Chapman J.A."/>
            <person name="Shapiro H."/>
            <person name="Aerts A."/>
            <person name="Otillar R.P."/>
            <person name="Terry A.Y."/>
            <person name="Boore J.L."/>
            <person name="Grigoriev I.V."/>
            <person name="Lindberg D.R."/>
            <person name="Seaver E.C."/>
            <person name="Weisblat D.A."/>
            <person name="Putnam N.H."/>
            <person name="Rokhsar D.S."/>
        </authorList>
    </citation>
    <scope>NUCLEOTIDE SEQUENCE</scope>
    <source>
        <strain evidence="2 4">I ESC-2004</strain>
    </source>
</reference>
<dbReference type="EMBL" id="AMQN01049156">
    <property type="status" value="NOT_ANNOTATED_CDS"/>
    <property type="molecule type" value="Genomic_DNA"/>
</dbReference>
<evidence type="ECO:0000313" key="3">
    <source>
        <dbReference type="EnsemblMetazoa" id="CapteP113714"/>
    </source>
</evidence>
<dbReference type="SUPFAM" id="SSF56752">
    <property type="entry name" value="D-aminoacid aminotransferase-like PLP-dependent enzymes"/>
    <property type="match status" value="1"/>
</dbReference>
<dbReference type="EMBL" id="AMQN01022401">
    <property type="status" value="NOT_ANNOTATED_CDS"/>
    <property type="molecule type" value="Genomic_DNA"/>
</dbReference>
<dbReference type="EMBL" id="KB300078">
    <property type="protein sequence ID" value="ELU07274.1"/>
    <property type="molecule type" value="Genomic_DNA"/>
</dbReference>
<keyword evidence="4" id="KW-1185">Reference proteome</keyword>
<evidence type="ECO:0000313" key="1">
    <source>
        <dbReference type="EMBL" id="ELT98245.1"/>
    </source>
</evidence>
<dbReference type="OrthoDB" id="448827at2759"/>
<dbReference type="AlphaFoldDB" id="R7UL55"/>
<gene>
    <name evidence="1" type="ORF">CAPTEDRAFT_113714</name>
    <name evidence="2" type="ORF">CAPTEDRAFT_119383</name>
</gene>
<sequence length="98" mass="10780">MSDIPVWVNGVSEDSLPVSDRGLAYGDGLFETVRVSNGKATLADYHWYRLRRSCERLGIMLDHAQLFREVDGFLSSSQADSGVLKVIVTRGSGGRGYN</sequence>
<dbReference type="InterPro" id="IPR043131">
    <property type="entry name" value="BCAT-like_N"/>
</dbReference>